<feature type="non-terminal residue" evidence="1">
    <location>
        <position position="207"/>
    </location>
</feature>
<dbReference type="AlphaFoldDB" id="A0A5J4W0X4"/>
<comment type="caution">
    <text evidence="1">The sequence shown here is derived from an EMBL/GenBank/DDBJ whole genome shotgun (WGS) entry which is preliminary data.</text>
</comment>
<gene>
    <name evidence="1" type="ORF">EZS28_015877</name>
</gene>
<dbReference type="Proteomes" id="UP000324800">
    <property type="component" value="Unassembled WGS sequence"/>
</dbReference>
<sequence length="207" mass="22989">MNNALLTLLHHHPLLQISGQSIINEFDDLFYKDKWSNLGQSSHIPSDLSTPLIVNSNVTYIGARHVFQTKATGYLNIVDGGDLTVYGVTFVQQAEWASIIQVNSDKAVVVFLEDVGFLVASLKLFESGIDIITSTKLREDFQKLKKSDNKINIDYYIRSLEKTSAFEILINPFVSLVSGYSISLSDIKFGDWIASGDKPLFDIAGPV</sequence>
<dbReference type="EMBL" id="SNRW01003920">
    <property type="protein sequence ID" value="KAA6388594.1"/>
    <property type="molecule type" value="Genomic_DNA"/>
</dbReference>
<name>A0A5J4W0X4_9EUKA</name>
<reference evidence="1 2" key="1">
    <citation type="submission" date="2019-03" db="EMBL/GenBank/DDBJ databases">
        <title>Single cell metagenomics reveals metabolic interactions within the superorganism composed of flagellate Streblomastix strix and complex community of Bacteroidetes bacteria on its surface.</title>
        <authorList>
            <person name="Treitli S.C."/>
            <person name="Kolisko M."/>
            <person name="Husnik F."/>
            <person name="Keeling P."/>
            <person name="Hampl V."/>
        </authorList>
    </citation>
    <scope>NUCLEOTIDE SEQUENCE [LARGE SCALE GENOMIC DNA]</scope>
    <source>
        <strain evidence="1">ST1C</strain>
    </source>
</reference>
<protein>
    <submittedName>
        <fullName evidence="1">Uncharacterized protein</fullName>
    </submittedName>
</protein>
<evidence type="ECO:0000313" key="1">
    <source>
        <dbReference type="EMBL" id="KAA6388594.1"/>
    </source>
</evidence>
<evidence type="ECO:0000313" key="2">
    <source>
        <dbReference type="Proteomes" id="UP000324800"/>
    </source>
</evidence>
<proteinExistence type="predicted"/>
<accession>A0A5J4W0X4</accession>
<organism evidence="1 2">
    <name type="scientific">Streblomastix strix</name>
    <dbReference type="NCBI Taxonomy" id="222440"/>
    <lineage>
        <taxon>Eukaryota</taxon>
        <taxon>Metamonada</taxon>
        <taxon>Preaxostyla</taxon>
        <taxon>Oxymonadida</taxon>
        <taxon>Streblomastigidae</taxon>
        <taxon>Streblomastix</taxon>
    </lineage>
</organism>